<dbReference type="PROSITE" id="PS50067">
    <property type="entry name" value="KINESIN_MOTOR_2"/>
    <property type="match status" value="1"/>
</dbReference>
<dbReference type="InterPro" id="IPR027417">
    <property type="entry name" value="P-loop_NTPase"/>
</dbReference>
<dbReference type="InterPro" id="IPR001752">
    <property type="entry name" value="Kinesin_motor_dom"/>
</dbReference>
<dbReference type="CDD" id="cd00106">
    <property type="entry name" value="KISc"/>
    <property type="match status" value="1"/>
</dbReference>
<evidence type="ECO:0000256" key="1">
    <source>
        <dbReference type="ARBA" id="ARBA00022741"/>
    </source>
</evidence>
<evidence type="ECO:0000259" key="8">
    <source>
        <dbReference type="PROSITE" id="PS50067"/>
    </source>
</evidence>
<dbReference type="SUPFAM" id="SSF52540">
    <property type="entry name" value="P-loop containing nucleoside triphosphate hydrolases"/>
    <property type="match status" value="1"/>
</dbReference>
<evidence type="ECO:0000313" key="10">
    <source>
        <dbReference type="Proteomes" id="UP001530315"/>
    </source>
</evidence>
<keyword evidence="1 5" id="KW-0547">Nucleotide-binding</keyword>
<dbReference type="PRINTS" id="PR00380">
    <property type="entry name" value="KINESINHEAVY"/>
</dbReference>
<comment type="caution">
    <text evidence="9">The sequence shown here is derived from an EMBL/GenBank/DDBJ whole genome shotgun (WGS) entry which is preliminary data.</text>
</comment>
<dbReference type="SMART" id="SM00129">
    <property type="entry name" value="KISc"/>
    <property type="match status" value="1"/>
</dbReference>
<keyword evidence="3 6" id="KW-0175">Coiled coil</keyword>
<feature type="coiled-coil region" evidence="6">
    <location>
        <begin position="825"/>
        <end position="859"/>
    </location>
</feature>
<feature type="domain" description="Kinesin motor" evidence="8">
    <location>
        <begin position="80"/>
        <end position="440"/>
    </location>
</feature>
<feature type="binding site" evidence="5">
    <location>
        <begin position="178"/>
        <end position="185"/>
    </location>
    <ligand>
        <name>ATP</name>
        <dbReference type="ChEBI" id="CHEBI:30616"/>
    </ligand>
</feature>
<evidence type="ECO:0000256" key="4">
    <source>
        <dbReference type="ARBA" id="ARBA00023175"/>
    </source>
</evidence>
<evidence type="ECO:0000256" key="3">
    <source>
        <dbReference type="ARBA" id="ARBA00023054"/>
    </source>
</evidence>
<dbReference type="EMBL" id="JALLAZ020000560">
    <property type="protein sequence ID" value="KAL3792381.1"/>
    <property type="molecule type" value="Genomic_DNA"/>
</dbReference>
<feature type="coiled-coil region" evidence="6">
    <location>
        <begin position="901"/>
        <end position="1016"/>
    </location>
</feature>
<dbReference type="InterPro" id="IPR019821">
    <property type="entry name" value="Kinesin_motor_CS"/>
</dbReference>
<feature type="coiled-coil region" evidence="6">
    <location>
        <begin position="641"/>
        <end position="777"/>
    </location>
</feature>
<dbReference type="Gene3D" id="3.40.850.10">
    <property type="entry name" value="Kinesin motor domain"/>
    <property type="match status" value="1"/>
</dbReference>
<feature type="region of interest" description="Disordered" evidence="7">
    <location>
        <begin position="1"/>
        <end position="80"/>
    </location>
</feature>
<feature type="region of interest" description="Disordered" evidence="7">
    <location>
        <begin position="1035"/>
        <end position="1058"/>
    </location>
</feature>
<dbReference type="AlphaFoldDB" id="A0ABD3PYR4"/>
<reference evidence="9 10" key="1">
    <citation type="submission" date="2024-10" db="EMBL/GenBank/DDBJ databases">
        <title>Updated reference genomes for cyclostephanoid diatoms.</title>
        <authorList>
            <person name="Roberts W.R."/>
            <person name="Alverson A.J."/>
        </authorList>
    </citation>
    <scope>NUCLEOTIDE SEQUENCE [LARGE SCALE GENOMIC DNA]</scope>
    <source>
        <strain evidence="9 10">AJA276-08</strain>
    </source>
</reference>
<dbReference type="PROSITE" id="PS00411">
    <property type="entry name" value="KINESIN_MOTOR_1"/>
    <property type="match status" value="1"/>
</dbReference>
<proteinExistence type="inferred from homology"/>
<dbReference type="PANTHER" id="PTHR47968:SF75">
    <property type="entry name" value="CENTROMERE-ASSOCIATED PROTEIN E"/>
    <property type="match status" value="1"/>
</dbReference>
<protein>
    <recommendedName>
        <fullName evidence="8">Kinesin motor domain-containing protein</fullName>
    </recommendedName>
</protein>
<evidence type="ECO:0000256" key="6">
    <source>
        <dbReference type="SAM" id="Coils"/>
    </source>
</evidence>
<name>A0ABD3PYR4_9STRA</name>
<dbReference type="InterPro" id="IPR027640">
    <property type="entry name" value="Kinesin-like_fam"/>
</dbReference>
<dbReference type="Pfam" id="PF00225">
    <property type="entry name" value="Kinesin"/>
    <property type="match status" value="1"/>
</dbReference>
<dbReference type="Proteomes" id="UP001530315">
    <property type="component" value="Unassembled WGS sequence"/>
</dbReference>
<evidence type="ECO:0000313" key="9">
    <source>
        <dbReference type="EMBL" id="KAL3792381.1"/>
    </source>
</evidence>
<evidence type="ECO:0000256" key="2">
    <source>
        <dbReference type="ARBA" id="ARBA00022840"/>
    </source>
</evidence>
<feature type="compositionally biased region" description="Basic and acidic residues" evidence="7">
    <location>
        <begin position="1039"/>
        <end position="1058"/>
    </location>
</feature>
<comment type="similarity">
    <text evidence="5">Belongs to the TRAFAC class myosin-kinesin ATPase superfamily. Kinesin family.</text>
</comment>
<dbReference type="GO" id="GO:0003774">
    <property type="term" value="F:cytoskeletal motor activity"/>
    <property type="evidence" value="ECO:0007669"/>
    <property type="project" value="UniProtKB-UniRule"/>
</dbReference>
<accession>A0ABD3PYR4</accession>
<evidence type="ECO:0000256" key="5">
    <source>
        <dbReference type="PROSITE-ProRule" id="PRU00283"/>
    </source>
</evidence>
<keyword evidence="2 5" id="KW-0067">ATP-binding</keyword>
<feature type="coiled-coil region" evidence="6">
    <location>
        <begin position="456"/>
        <end position="493"/>
    </location>
</feature>
<dbReference type="PANTHER" id="PTHR47968">
    <property type="entry name" value="CENTROMERE PROTEIN E"/>
    <property type="match status" value="1"/>
</dbReference>
<keyword evidence="10" id="KW-1185">Reference proteome</keyword>
<keyword evidence="4 5" id="KW-0505">Motor protein</keyword>
<sequence>MAQFSPRQELTPTSEKKQSASISSMERALRTLTHTSSPVPLTPRRYDGYGVSEPPFKPSISVSRRAEERSDDNSSGEEEAVRVVVRVRPLAPGGDQCAGRAWRVSPEQNSIIEIPGARNNQSYATPSRTYRGLGDTEFIYDKVFGEDANTCEIYDAVVSDLVESLTEEGINGTVFTYGQTCSGKTFTMQGCDSNESCVGIVQLAAKDIFQYIKDDDSNSECSVRVSYVEIYNEELRDLLNDNSRKSSTSLIIREDKRGIIAVDGLKEVAVKSLEQLVDVFRVGEKNKSVGSTKMNNRSSRSHAILKIMLEKRTMLNAEDKENFADKNSASDDLVVKTSSVLNLVDLAGSESVRHTGASGMQKKEGGMINQSLLTLSKVLMSLGQKNPGHVNYRDSKLTRILKPSLCGNARMAVICCVSPSGKYVEETRSTLQFATRAKLVKTNAVRHEEVEDADLITTLRLENARAKWANRKLEDQLRNMKKLNHDALTTKRELANLKKFVFSEKPQSVSRSRVDQRLSLAPLNLVDNHGCLSVGKTSKDDLYIHSRSTGESELCVSSSSGSFLRDALGFKAKQVKNLQARIDRLNEGEATKATRDKRYSLISEARCSNFHRRIDLVDETRSPVDGKFKIESKDYCSQTDMVQLESQLVSANNLIEGLERQIDDLSEQKNDALDWIEELFAKSDQKDAKIRQANEERNNAIKRCEKLENDLLKVKELLHRSDEKLLLNAKDSNVKISLMEAKIESAQDMLSQVNMENMQLLQDKRHADITLSELEAEIARLKYADGISNAAQSVVESNVDREYASDLEKSNVELKSHVQELQYYATAYAEEKQSLIEQIEKYEEDLSLVEGLLKSKSDELDDAMFSLNKERESWLNEKSNFTKKINGAGQSLTTASYQEDIDSLIGVNKKLREKISSLSDELKDANQQLHSAHEERAKIDEVMEENKMLVAEQRRLKNDNNECMQGIGELSDQLTDLRQQLKNANQNGATHISHELDRLKAENTRLRVESRHLANDFEDCFKKMTDLSNELLSTQQKLQDTRNGEESSSRLVKSETEKSELVERLDSANSKIKELHGQISVTTKELKIQEKAKAQLCSSFSRVQQLVDALSSENSDLNEKNESLERARECLENRSRELQNLLSTASTDRDKLMESNTNLLSKCRMISIERDEAIRDKKRFKANLDKIAADFEAGELHL</sequence>
<dbReference type="GO" id="GO:0005524">
    <property type="term" value="F:ATP binding"/>
    <property type="evidence" value="ECO:0007669"/>
    <property type="project" value="UniProtKB-UniRule"/>
</dbReference>
<dbReference type="InterPro" id="IPR036961">
    <property type="entry name" value="Kinesin_motor_dom_sf"/>
</dbReference>
<gene>
    <name evidence="9" type="ORF">ACHAW5_010782</name>
</gene>
<evidence type="ECO:0000256" key="7">
    <source>
        <dbReference type="SAM" id="MobiDB-lite"/>
    </source>
</evidence>
<organism evidence="9 10">
    <name type="scientific">Stephanodiscus triporus</name>
    <dbReference type="NCBI Taxonomy" id="2934178"/>
    <lineage>
        <taxon>Eukaryota</taxon>
        <taxon>Sar</taxon>
        <taxon>Stramenopiles</taxon>
        <taxon>Ochrophyta</taxon>
        <taxon>Bacillariophyta</taxon>
        <taxon>Coscinodiscophyceae</taxon>
        <taxon>Thalassiosirophycidae</taxon>
        <taxon>Stephanodiscales</taxon>
        <taxon>Stephanodiscaceae</taxon>
        <taxon>Stephanodiscus</taxon>
    </lineage>
</organism>
<feature type="compositionally biased region" description="Polar residues" evidence="7">
    <location>
        <begin position="1"/>
        <end position="24"/>
    </location>
</feature>